<evidence type="ECO:0000256" key="2">
    <source>
        <dbReference type="SAM" id="Phobius"/>
    </source>
</evidence>
<organism evidence="3 4">
    <name type="scientific">Stephania cephalantha</name>
    <dbReference type="NCBI Taxonomy" id="152367"/>
    <lineage>
        <taxon>Eukaryota</taxon>
        <taxon>Viridiplantae</taxon>
        <taxon>Streptophyta</taxon>
        <taxon>Embryophyta</taxon>
        <taxon>Tracheophyta</taxon>
        <taxon>Spermatophyta</taxon>
        <taxon>Magnoliopsida</taxon>
        <taxon>Ranunculales</taxon>
        <taxon>Menispermaceae</taxon>
        <taxon>Menispermoideae</taxon>
        <taxon>Cissampelideae</taxon>
        <taxon>Stephania</taxon>
    </lineage>
</organism>
<keyword evidence="2" id="KW-0812">Transmembrane</keyword>
<dbReference type="PANTHER" id="PTHR34064:SF4">
    <property type="entry name" value="PROTEIN, PUTATIVE-RELATED"/>
    <property type="match status" value="1"/>
</dbReference>
<feature type="region of interest" description="Disordered" evidence="1">
    <location>
        <begin position="58"/>
        <end position="94"/>
    </location>
</feature>
<sequence length="194" mass="21697">MGTRKLETFKNDHERIDEQIKSSERSSSDSFTVDMESLEACCNEREINNWNSRITMHRSLSRKGSQRGDHQQERMTSNSHDLRDTALASSGVVGGGSPKATALLSSCTPEKSQVVQMPVMSTTEHIITPKAHQIIVTNNAETKCRRQAKPRTSWIDPWRVLVLFATLSSMGTIILIYFSLSMAKLNEDGSSHSQ</sequence>
<evidence type="ECO:0000256" key="1">
    <source>
        <dbReference type="SAM" id="MobiDB-lite"/>
    </source>
</evidence>
<comment type="caution">
    <text evidence="3">The sequence shown here is derived from an EMBL/GenBank/DDBJ whole genome shotgun (WGS) entry which is preliminary data.</text>
</comment>
<reference evidence="3 4" key="1">
    <citation type="submission" date="2024-01" db="EMBL/GenBank/DDBJ databases">
        <title>Genome assemblies of Stephania.</title>
        <authorList>
            <person name="Yang L."/>
        </authorList>
    </citation>
    <scope>NUCLEOTIDE SEQUENCE [LARGE SCALE GENOMIC DNA]</scope>
    <source>
        <strain evidence="3">JXDWG</strain>
        <tissue evidence="3">Leaf</tissue>
    </source>
</reference>
<dbReference type="EMBL" id="JBBNAG010000012">
    <property type="protein sequence ID" value="KAK9089633.1"/>
    <property type="molecule type" value="Genomic_DNA"/>
</dbReference>
<protein>
    <submittedName>
        <fullName evidence="3">Uncharacterized protein</fullName>
    </submittedName>
</protein>
<dbReference type="Proteomes" id="UP001419268">
    <property type="component" value="Unassembled WGS sequence"/>
</dbReference>
<name>A0AAP0EHR8_9MAGN</name>
<keyword evidence="2" id="KW-1133">Transmembrane helix</keyword>
<evidence type="ECO:0000313" key="3">
    <source>
        <dbReference type="EMBL" id="KAK9089633.1"/>
    </source>
</evidence>
<keyword evidence="4" id="KW-1185">Reference proteome</keyword>
<accession>A0AAP0EHR8</accession>
<keyword evidence="2" id="KW-0472">Membrane</keyword>
<proteinExistence type="predicted"/>
<dbReference type="PANTHER" id="PTHR34064">
    <property type="entry name" value="OS04G0672300 PROTEIN"/>
    <property type="match status" value="1"/>
</dbReference>
<feature type="transmembrane region" description="Helical" evidence="2">
    <location>
        <begin position="160"/>
        <end position="180"/>
    </location>
</feature>
<dbReference type="AlphaFoldDB" id="A0AAP0EHR8"/>
<evidence type="ECO:0000313" key="4">
    <source>
        <dbReference type="Proteomes" id="UP001419268"/>
    </source>
</evidence>
<gene>
    <name evidence="3" type="ORF">Scep_028715</name>
</gene>